<dbReference type="EMBL" id="JBBCAQ010000034">
    <property type="protein sequence ID" value="KAK7580171.1"/>
    <property type="molecule type" value="Genomic_DNA"/>
</dbReference>
<protein>
    <submittedName>
        <fullName evidence="1">Uncharacterized protein</fullName>
    </submittedName>
</protein>
<comment type="caution">
    <text evidence="1">The sequence shown here is derived from an EMBL/GenBank/DDBJ whole genome shotgun (WGS) entry which is preliminary data.</text>
</comment>
<name>A0AAN9TR40_9HEMI</name>
<sequence length="49" mass="5125">MLHPPAAAATTPTPLEPIIVVIVALRELCSPTAPFKKKTSSKSTTIKAP</sequence>
<proteinExistence type="predicted"/>
<dbReference type="Proteomes" id="UP001367676">
    <property type="component" value="Unassembled WGS sequence"/>
</dbReference>
<reference evidence="1 2" key="1">
    <citation type="submission" date="2024-03" db="EMBL/GenBank/DDBJ databases">
        <title>Adaptation during the transition from Ophiocordyceps entomopathogen to insect associate is accompanied by gene loss and intensified selection.</title>
        <authorList>
            <person name="Ward C.M."/>
            <person name="Onetto C.A."/>
            <person name="Borneman A.R."/>
        </authorList>
    </citation>
    <scope>NUCLEOTIDE SEQUENCE [LARGE SCALE GENOMIC DNA]</scope>
    <source>
        <strain evidence="1">AWRI1</strain>
        <tissue evidence="1">Single Adult Female</tissue>
    </source>
</reference>
<evidence type="ECO:0000313" key="2">
    <source>
        <dbReference type="Proteomes" id="UP001367676"/>
    </source>
</evidence>
<dbReference type="AlphaFoldDB" id="A0AAN9TR40"/>
<evidence type="ECO:0000313" key="1">
    <source>
        <dbReference type="EMBL" id="KAK7580171.1"/>
    </source>
</evidence>
<keyword evidence="2" id="KW-1185">Reference proteome</keyword>
<organism evidence="1 2">
    <name type="scientific">Parthenolecanium corni</name>
    <dbReference type="NCBI Taxonomy" id="536013"/>
    <lineage>
        <taxon>Eukaryota</taxon>
        <taxon>Metazoa</taxon>
        <taxon>Ecdysozoa</taxon>
        <taxon>Arthropoda</taxon>
        <taxon>Hexapoda</taxon>
        <taxon>Insecta</taxon>
        <taxon>Pterygota</taxon>
        <taxon>Neoptera</taxon>
        <taxon>Paraneoptera</taxon>
        <taxon>Hemiptera</taxon>
        <taxon>Sternorrhyncha</taxon>
        <taxon>Coccoidea</taxon>
        <taxon>Coccidae</taxon>
        <taxon>Parthenolecanium</taxon>
    </lineage>
</organism>
<accession>A0AAN9TR40</accession>
<gene>
    <name evidence="1" type="ORF">V9T40_000800</name>
</gene>